<keyword evidence="1" id="KW-0805">Transcription regulation</keyword>
<dbReference type="PANTHER" id="PTHR43132">
    <property type="entry name" value="ARSENICAL RESISTANCE OPERON REPRESSOR ARSR-RELATED"/>
    <property type="match status" value="1"/>
</dbReference>
<evidence type="ECO:0000313" key="7">
    <source>
        <dbReference type="Proteomes" id="UP000646749"/>
    </source>
</evidence>
<feature type="domain" description="HTH arsR-type" evidence="5">
    <location>
        <begin position="172"/>
        <end position="247"/>
    </location>
</feature>
<dbReference type="SUPFAM" id="SSF46785">
    <property type="entry name" value="Winged helix' DNA-binding domain"/>
    <property type="match status" value="1"/>
</dbReference>
<dbReference type="Gene3D" id="1.10.10.10">
    <property type="entry name" value="Winged helix-like DNA-binding domain superfamily/Winged helix DNA-binding domain"/>
    <property type="match status" value="1"/>
</dbReference>
<dbReference type="Proteomes" id="UP000646749">
    <property type="component" value="Unassembled WGS sequence"/>
</dbReference>
<dbReference type="InterPro" id="IPR036388">
    <property type="entry name" value="WH-like_DNA-bd_sf"/>
</dbReference>
<organism evidence="6 7">
    <name type="scientific">Plantactinospora endophytica</name>
    <dbReference type="NCBI Taxonomy" id="673535"/>
    <lineage>
        <taxon>Bacteria</taxon>
        <taxon>Bacillati</taxon>
        <taxon>Actinomycetota</taxon>
        <taxon>Actinomycetes</taxon>
        <taxon>Micromonosporales</taxon>
        <taxon>Micromonosporaceae</taxon>
        <taxon>Plantactinospora</taxon>
    </lineage>
</organism>
<evidence type="ECO:0000256" key="1">
    <source>
        <dbReference type="ARBA" id="ARBA00023015"/>
    </source>
</evidence>
<keyword evidence="3" id="KW-0804">Transcription</keyword>
<evidence type="ECO:0000256" key="3">
    <source>
        <dbReference type="ARBA" id="ARBA00023163"/>
    </source>
</evidence>
<evidence type="ECO:0000259" key="5">
    <source>
        <dbReference type="SMART" id="SM00418"/>
    </source>
</evidence>
<comment type="caution">
    <text evidence="6">The sequence shown here is derived from an EMBL/GenBank/DDBJ whole genome shotgun (WGS) entry which is preliminary data.</text>
</comment>
<gene>
    <name evidence="6" type="ORF">Pen02_52810</name>
</gene>
<dbReference type="InterPro" id="IPR051011">
    <property type="entry name" value="Metal_resp_trans_reg"/>
</dbReference>
<name>A0ABQ4E6J6_9ACTN</name>
<accession>A0ABQ4E6J6</accession>
<evidence type="ECO:0000256" key="4">
    <source>
        <dbReference type="SAM" id="MobiDB-lite"/>
    </source>
</evidence>
<dbReference type="PANTHER" id="PTHR43132:SF8">
    <property type="entry name" value="HTH-TYPE TRANSCRIPTIONAL REGULATOR KMTR"/>
    <property type="match status" value="1"/>
</dbReference>
<dbReference type="RefSeq" id="WP_203868779.1">
    <property type="nucleotide sequence ID" value="NZ_BONW01000028.1"/>
</dbReference>
<dbReference type="InterPro" id="IPR011991">
    <property type="entry name" value="ArsR-like_HTH"/>
</dbReference>
<dbReference type="Pfam" id="PF12840">
    <property type="entry name" value="HTH_20"/>
    <property type="match status" value="1"/>
</dbReference>
<feature type="region of interest" description="Disordered" evidence="4">
    <location>
        <begin position="250"/>
        <end position="275"/>
    </location>
</feature>
<protein>
    <recommendedName>
        <fullName evidence="5">HTH arsR-type domain-containing protein</fullName>
    </recommendedName>
</protein>
<feature type="compositionally biased region" description="Low complexity" evidence="4">
    <location>
        <begin position="250"/>
        <end position="269"/>
    </location>
</feature>
<evidence type="ECO:0000313" key="6">
    <source>
        <dbReference type="EMBL" id="GIG90345.1"/>
    </source>
</evidence>
<keyword evidence="2" id="KW-0238">DNA-binding</keyword>
<dbReference type="InterPro" id="IPR001845">
    <property type="entry name" value="HTH_ArsR_DNA-bd_dom"/>
</dbReference>
<dbReference type="CDD" id="cd00090">
    <property type="entry name" value="HTH_ARSR"/>
    <property type="match status" value="1"/>
</dbReference>
<keyword evidence="7" id="KW-1185">Reference proteome</keyword>
<reference evidence="6 7" key="1">
    <citation type="submission" date="2021-01" db="EMBL/GenBank/DDBJ databases">
        <title>Whole genome shotgun sequence of Plantactinospora endophytica NBRC 110450.</title>
        <authorList>
            <person name="Komaki H."/>
            <person name="Tamura T."/>
        </authorList>
    </citation>
    <scope>NUCLEOTIDE SEQUENCE [LARGE SCALE GENOMIC DNA]</scope>
    <source>
        <strain evidence="6 7">NBRC 110450</strain>
    </source>
</reference>
<dbReference type="SMART" id="SM00418">
    <property type="entry name" value="HTH_ARSR"/>
    <property type="match status" value="1"/>
</dbReference>
<dbReference type="EMBL" id="BONW01000028">
    <property type="protein sequence ID" value="GIG90345.1"/>
    <property type="molecule type" value="Genomic_DNA"/>
</dbReference>
<sequence>MQVGHRAPAIESVAHALQPSAEMFRTPVSAFDPEMAASYLPGKPAASVSAILRRFHDSGVAPYRQAVSNFLEADRASRGNIMLGHGVDGFLRSLHPLISWEPPVLEVSNGSDRTVLIDDRGLLFSPSLFYFDRPDVFAPHNDEASPPVLVYTPPITVEAANRLWNRDEHKERALAALVGRTRSKLLGALSGSSTTTELGRRLGVSAASVSQHTGVLREAGLITTHRRQNTVRHSLTPLGVALVNRLETAGRPGATNAGPATTPTTQPQNDLVKAS</sequence>
<dbReference type="InterPro" id="IPR036390">
    <property type="entry name" value="WH_DNA-bd_sf"/>
</dbReference>
<evidence type="ECO:0000256" key="2">
    <source>
        <dbReference type="ARBA" id="ARBA00023125"/>
    </source>
</evidence>
<proteinExistence type="predicted"/>